<dbReference type="GO" id="GO:0033013">
    <property type="term" value="P:tetrapyrrole metabolic process"/>
    <property type="evidence" value="ECO:0007669"/>
    <property type="project" value="UniProtKB-ARBA"/>
</dbReference>
<gene>
    <name evidence="7" type="ORF">UY19_C0014G0062</name>
</gene>
<reference evidence="7 8" key="1">
    <citation type="journal article" date="2015" name="Nature">
        <title>rRNA introns, odd ribosomes, and small enigmatic genomes across a large radiation of phyla.</title>
        <authorList>
            <person name="Brown C.T."/>
            <person name="Hug L.A."/>
            <person name="Thomas B.C."/>
            <person name="Sharon I."/>
            <person name="Castelle C.J."/>
            <person name="Singh A."/>
            <person name="Wilkins M.J."/>
            <person name="Williams K.H."/>
            <person name="Banfield J.F."/>
        </authorList>
    </citation>
    <scope>NUCLEOTIDE SEQUENCE [LARGE SCALE GENOMIC DNA]</scope>
</reference>
<evidence type="ECO:0000256" key="4">
    <source>
        <dbReference type="ARBA" id="ARBA00022989"/>
    </source>
</evidence>
<dbReference type="PANTHER" id="PTHR10057:SF0">
    <property type="entry name" value="TRANSLOCATOR PROTEIN"/>
    <property type="match status" value="1"/>
</dbReference>
<comment type="similarity">
    <text evidence="2">Belongs to the TspO/BZRP family.</text>
</comment>
<feature type="transmembrane region" description="Helical" evidence="6">
    <location>
        <begin position="147"/>
        <end position="168"/>
    </location>
</feature>
<feature type="transmembrane region" description="Helical" evidence="6">
    <location>
        <begin position="7"/>
        <end position="28"/>
    </location>
</feature>
<dbReference type="PANTHER" id="PTHR10057">
    <property type="entry name" value="PERIPHERAL-TYPE BENZODIAZEPINE RECEPTOR"/>
    <property type="match status" value="1"/>
</dbReference>
<comment type="subcellular location">
    <subcellularLocation>
        <location evidence="1">Membrane</location>
        <topology evidence="1">Multi-pass membrane protein</topology>
    </subcellularLocation>
</comment>
<dbReference type="GO" id="GO:0016020">
    <property type="term" value="C:membrane"/>
    <property type="evidence" value="ECO:0007669"/>
    <property type="project" value="UniProtKB-SubCell"/>
</dbReference>
<evidence type="ECO:0000256" key="2">
    <source>
        <dbReference type="ARBA" id="ARBA00007524"/>
    </source>
</evidence>
<dbReference type="InterPro" id="IPR038330">
    <property type="entry name" value="TspO/MBR-related_sf"/>
</dbReference>
<dbReference type="CDD" id="cd15904">
    <property type="entry name" value="TSPO_MBR"/>
    <property type="match status" value="1"/>
</dbReference>
<keyword evidence="3 6" id="KW-0812">Transmembrane</keyword>
<evidence type="ECO:0000256" key="1">
    <source>
        <dbReference type="ARBA" id="ARBA00004141"/>
    </source>
</evidence>
<evidence type="ECO:0000256" key="6">
    <source>
        <dbReference type="SAM" id="Phobius"/>
    </source>
</evidence>
<evidence type="ECO:0000313" key="7">
    <source>
        <dbReference type="EMBL" id="KKU89462.1"/>
    </source>
</evidence>
<keyword evidence="5 6" id="KW-0472">Membrane</keyword>
<sequence length="353" mass="39604">MKFNTALKVFVAIIIAELAGVIGLFFAANSVSTWYATQLVRPSWNPSSWVFGPVWITLYAMMGITSYLVWSAATKRTMEGGVQKASLRKRVRGALTIYGMQLALNAAWSIIFFGLRSPGWAFVEIVFLWIAIVATIGVFWRISKPAAWLLVPYILWVSFAGYLNYTIWSLNQGGSTVQPYCTMEAKVCPDGSSVGRSGPKCEFAACPESRYDTTWKTATDEEKGITFRYPEDLGTTYMRAYDWPPQVAITNGPFECTDAGSEIERAGRTHPWKIDDRTYCVTEVVQGAAGSMYTQYAYAVERGPQVWIFTATVRATQCGNYDEPHMTECQAERDTFDFDTVMDRIIRTATTIR</sequence>
<dbReference type="Proteomes" id="UP000033882">
    <property type="component" value="Unassembled WGS sequence"/>
</dbReference>
<evidence type="ECO:0000256" key="3">
    <source>
        <dbReference type="ARBA" id="ARBA00022692"/>
    </source>
</evidence>
<evidence type="ECO:0000256" key="5">
    <source>
        <dbReference type="ARBA" id="ARBA00023136"/>
    </source>
</evidence>
<feature type="transmembrane region" description="Helical" evidence="6">
    <location>
        <begin position="91"/>
        <end position="113"/>
    </location>
</feature>
<name>A0A0G1U5U3_9BACT</name>
<accession>A0A0G1U5U3</accession>
<dbReference type="InterPro" id="IPR004307">
    <property type="entry name" value="TspO_MBR"/>
</dbReference>
<feature type="transmembrane region" description="Helical" evidence="6">
    <location>
        <begin position="119"/>
        <end position="140"/>
    </location>
</feature>
<organism evidence="7 8">
    <name type="scientific">Candidatus Wolfebacteria bacterium GW2011_GWA2_47_9b</name>
    <dbReference type="NCBI Taxonomy" id="1619005"/>
    <lineage>
        <taxon>Bacteria</taxon>
        <taxon>Candidatus Wolfeibacteriota</taxon>
    </lineage>
</organism>
<dbReference type="AlphaFoldDB" id="A0A0G1U5U3"/>
<dbReference type="Pfam" id="PF03073">
    <property type="entry name" value="TspO_MBR"/>
    <property type="match status" value="1"/>
</dbReference>
<dbReference type="EMBL" id="LCPB01000014">
    <property type="protein sequence ID" value="KKU89462.1"/>
    <property type="molecule type" value="Genomic_DNA"/>
</dbReference>
<evidence type="ECO:0000313" key="8">
    <source>
        <dbReference type="Proteomes" id="UP000033882"/>
    </source>
</evidence>
<proteinExistence type="inferred from homology"/>
<feature type="transmembrane region" description="Helical" evidence="6">
    <location>
        <begin position="48"/>
        <end position="70"/>
    </location>
</feature>
<dbReference type="FunFam" id="1.20.1260.100:FF:000001">
    <property type="entry name" value="translocator protein 2"/>
    <property type="match status" value="1"/>
</dbReference>
<keyword evidence="4 6" id="KW-1133">Transmembrane helix</keyword>
<comment type="caution">
    <text evidence="7">The sequence shown here is derived from an EMBL/GenBank/DDBJ whole genome shotgun (WGS) entry which is preliminary data.</text>
</comment>
<protein>
    <submittedName>
        <fullName evidence="7">Integral membrane protein</fullName>
    </submittedName>
</protein>
<dbReference type="Gene3D" id="1.20.1260.100">
    <property type="entry name" value="TspO/MBR protein"/>
    <property type="match status" value="1"/>
</dbReference>